<comment type="caution">
    <text evidence="2">The sequence shown here is derived from an EMBL/GenBank/DDBJ whole genome shotgun (WGS) entry which is preliminary data.</text>
</comment>
<evidence type="ECO:0000313" key="3">
    <source>
        <dbReference type="Proteomes" id="UP000007129"/>
    </source>
</evidence>
<dbReference type="HOGENOM" id="CLU_1777851_0_0_1"/>
<evidence type="ECO:0000256" key="1">
    <source>
        <dbReference type="SAM" id="MobiDB-lite"/>
    </source>
</evidence>
<dbReference type="EMBL" id="AHHD01000810">
    <property type="protein sequence ID" value="EKG09023.1"/>
    <property type="molecule type" value="Genomic_DNA"/>
</dbReference>
<name>K2R4C4_MACPH</name>
<gene>
    <name evidence="2" type="ORF">MPH_14004</name>
</gene>
<protein>
    <submittedName>
        <fullName evidence="2">Uncharacterized protein</fullName>
    </submittedName>
</protein>
<organism evidence="2 3">
    <name type="scientific">Macrophomina phaseolina (strain MS6)</name>
    <name type="common">Charcoal rot fungus</name>
    <dbReference type="NCBI Taxonomy" id="1126212"/>
    <lineage>
        <taxon>Eukaryota</taxon>
        <taxon>Fungi</taxon>
        <taxon>Dikarya</taxon>
        <taxon>Ascomycota</taxon>
        <taxon>Pezizomycotina</taxon>
        <taxon>Dothideomycetes</taxon>
        <taxon>Dothideomycetes incertae sedis</taxon>
        <taxon>Botryosphaeriales</taxon>
        <taxon>Botryosphaeriaceae</taxon>
        <taxon>Macrophomina</taxon>
    </lineage>
</organism>
<feature type="region of interest" description="Disordered" evidence="1">
    <location>
        <begin position="1"/>
        <end position="23"/>
    </location>
</feature>
<dbReference type="AlphaFoldDB" id="K2R4C4"/>
<accession>K2R4C4</accession>
<sequence length="146" mass="16382">MHARRVDGLNHVRQEDKGCDGQNIDDKTSDGFWSAERILRENKTLPYCQGAVLRNRPEVQADVGAQGECKRGIARGMGEQENTEKEVKIVNTLSSLCEPGAHKFLCIADRAKVMMLERHRKLTISQGSEIMAHRGARISPIRTLRS</sequence>
<proteinExistence type="predicted"/>
<reference evidence="2 3" key="1">
    <citation type="journal article" date="2012" name="BMC Genomics">
        <title>Tools to kill: Genome of one of the most destructive plant pathogenic fungi Macrophomina phaseolina.</title>
        <authorList>
            <person name="Islam M.S."/>
            <person name="Haque M.S."/>
            <person name="Islam M.M."/>
            <person name="Emdad E.M."/>
            <person name="Halim A."/>
            <person name="Hossen Q.M.M."/>
            <person name="Hossain M.Z."/>
            <person name="Ahmed B."/>
            <person name="Rahim S."/>
            <person name="Rahman M.S."/>
            <person name="Alam M.M."/>
            <person name="Hou S."/>
            <person name="Wan X."/>
            <person name="Saito J.A."/>
            <person name="Alam M."/>
        </authorList>
    </citation>
    <scope>NUCLEOTIDE SEQUENCE [LARGE SCALE GENOMIC DNA]</scope>
    <source>
        <strain evidence="2 3">MS6</strain>
    </source>
</reference>
<dbReference type="Proteomes" id="UP000007129">
    <property type="component" value="Unassembled WGS sequence"/>
</dbReference>
<evidence type="ECO:0000313" key="2">
    <source>
        <dbReference type="EMBL" id="EKG09023.1"/>
    </source>
</evidence>
<dbReference type="VEuPathDB" id="FungiDB:MPH_14004"/>
<dbReference type="InParanoid" id="K2R4C4"/>